<keyword evidence="10" id="KW-1185">Reference proteome</keyword>
<comment type="similarity">
    <text evidence="2">Belongs to the MNN1/MNT family.</text>
</comment>
<organism evidence="9 10">
    <name type="scientific">Naematelia encephala</name>
    <dbReference type="NCBI Taxonomy" id="71784"/>
    <lineage>
        <taxon>Eukaryota</taxon>
        <taxon>Fungi</taxon>
        <taxon>Dikarya</taxon>
        <taxon>Basidiomycota</taxon>
        <taxon>Agaricomycotina</taxon>
        <taxon>Tremellomycetes</taxon>
        <taxon>Tremellales</taxon>
        <taxon>Naemateliaceae</taxon>
        <taxon>Naematelia</taxon>
    </lineage>
</organism>
<evidence type="ECO:0000313" key="10">
    <source>
        <dbReference type="Proteomes" id="UP000193986"/>
    </source>
</evidence>
<name>A0A1Y2BMB3_9TREE</name>
<evidence type="ECO:0000256" key="8">
    <source>
        <dbReference type="ARBA" id="ARBA00023136"/>
    </source>
</evidence>
<dbReference type="InParanoid" id="A0A1Y2BMB3"/>
<evidence type="ECO:0000256" key="4">
    <source>
        <dbReference type="ARBA" id="ARBA00022692"/>
    </source>
</evidence>
<dbReference type="GO" id="GO:0046354">
    <property type="term" value="P:mannan biosynthetic process"/>
    <property type="evidence" value="ECO:0007669"/>
    <property type="project" value="TreeGrafter"/>
</dbReference>
<evidence type="ECO:0000256" key="3">
    <source>
        <dbReference type="ARBA" id="ARBA00022679"/>
    </source>
</evidence>
<dbReference type="InterPro" id="IPR029044">
    <property type="entry name" value="Nucleotide-diphossugar_trans"/>
</dbReference>
<keyword evidence="8" id="KW-0472">Membrane</keyword>
<dbReference type="InterPro" id="IPR022751">
    <property type="entry name" value="Alpha_mannosyltransferase"/>
</dbReference>
<keyword evidence="7" id="KW-0333">Golgi apparatus</keyword>
<comment type="caution">
    <text evidence="9">The sequence shown here is derived from an EMBL/GenBank/DDBJ whole genome shotgun (WGS) entry which is preliminary data.</text>
</comment>
<dbReference type="Pfam" id="PF11051">
    <property type="entry name" value="Mannosyl_trans3"/>
    <property type="match status" value="2"/>
</dbReference>
<keyword evidence="5" id="KW-0735">Signal-anchor</keyword>
<dbReference type="EMBL" id="MCFC01000001">
    <property type="protein sequence ID" value="ORY35899.1"/>
    <property type="molecule type" value="Genomic_DNA"/>
</dbReference>
<evidence type="ECO:0000313" key="9">
    <source>
        <dbReference type="EMBL" id="ORY35899.1"/>
    </source>
</evidence>
<dbReference type="GO" id="GO:0000139">
    <property type="term" value="C:Golgi membrane"/>
    <property type="evidence" value="ECO:0007669"/>
    <property type="project" value="UniProtKB-SubCell"/>
</dbReference>
<gene>
    <name evidence="9" type="ORF">BCR39DRAFT_512910</name>
</gene>
<sequence length="512" mass="58564">MSIPSHLGFRPLSKPSYAITLAVLISITLYLISTSHSSKTSPNWYSILLPSDPTSDSSGPLDLDWRLEQFRNRPVWEHAELQYPSRYACPLTTFNRDEYFFNRWRLEKWPAIRASQLREWRQELFDYISECKSAGIPLVWSDVLLDGQQHQSQRGILYAGGDGKALKRLRLSLHFLRNVVNSELPVEIYHYPDEFQGPGVKDGLLNDFGPGIRLVEVGGKHEGKNWQVKISAFLSTAFTEFVWLDTDNFPLIDPAELFDTVEYRANGHVFWSDLNKDHPDNAVWRLVGQACSDRHWPAETGQVIYDKRGNNGLNYAVLRIAWHMMEKSKTWGEVIYGDKDTFRFAMYILGLEYQMAPRVFTSAGGYVAPTTGEDIKTFCGHSMMHYEPTPWSQRNNPDYRHRPAFMHTILGKHSSKLQAGKLFSNMSRPLLDGISEPTLIRTPARWSGSCFDFLRQGPSGVDGGFNDGQDVVFWPIEEAFKDEYGRQRQQGLEVIHALQALGEEFMAVHQSS</sequence>
<protein>
    <submittedName>
        <fullName evidence="9">Mannosyltransferase putative-domain-containing protein</fullName>
    </submittedName>
</protein>
<dbReference type="Proteomes" id="UP000193986">
    <property type="component" value="Unassembled WGS sequence"/>
</dbReference>
<dbReference type="STRING" id="71784.A0A1Y2BMB3"/>
<keyword evidence="3 9" id="KW-0808">Transferase</keyword>
<dbReference type="PANTHER" id="PTHR31646:SF1">
    <property type="entry name" value="ALPHA-1,2-MANNOSYLTRANSFERASE MNN2"/>
    <property type="match status" value="1"/>
</dbReference>
<accession>A0A1Y2BMB3</accession>
<proteinExistence type="inferred from homology"/>
<comment type="subcellular location">
    <subcellularLocation>
        <location evidence="1">Golgi apparatus membrane</location>
        <topology evidence="1">Single-pass type II membrane protein</topology>
    </subcellularLocation>
</comment>
<evidence type="ECO:0000256" key="2">
    <source>
        <dbReference type="ARBA" id="ARBA00009105"/>
    </source>
</evidence>
<evidence type="ECO:0000256" key="6">
    <source>
        <dbReference type="ARBA" id="ARBA00022989"/>
    </source>
</evidence>
<dbReference type="PANTHER" id="PTHR31646">
    <property type="entry name" value="ALPHA-1,2-MANNOSYLTRANSFERASE MNN2"/>
    <property type="match status" value="1"/>
</dbReference>
<reference evidence="9 10" key="1">
    <citation type="submission" date="2016-07" db="EMBL/GenBank/DDBJ databases">
        <title>Pervasive Adenine N6-methylation of Active Genes in Fungi.</title>
        <authorList>
            <consortium name="DOE Joint Genome Institute"/>
            <person name="Mondo S.J."/>
            <person name="Dannebaum R.O."/>
            <person name="Kuo R.C."/>
            <person name="Labutti K."/>
            <person name="Haridas S."/>
            <person name="Kuo A."/>
            <person name="Salamov A."/>
            <person name="Ahrendt S.R."/>
            <person name="Lipzen A."/>
            <person name="Sullivan W."/>
            <person name="Andreopoulos W.B."/>
            <person name="Clum A."/>
            <person name="Lindquist E."/>
            <person name="Daum C."/>
            <person name="Ramamoorthy G.K."/>
            <person name="Gryganskyi A."/>
            <person name="Culley D."/>
            <person name="Magnuson J.K."/>
            <person name="James T.Y."/>
            <person name="O'Malley M.A."/>
            <person name="Stajich J.E."/>
            <person name="Spatafora J.W."/>
            <person name="Visel A."/>
            <person name="Grigoriev I.V."/>
        </authorList>
    </citation>
    <scope>NUCLEOTIDE SEQUENCE [LARGE SCALE GENOMIC DNA]</scope>
    <source>
        <strain evidence="9 10">68-887.2</strain>
    </source>
</reference>
<dbReference type="SUPFAM" id="SSF53448">
    <property type="entry name" value="Nucleotide-diphospho-sugar transferases"/>
    <property type="match status" value="1"/>
</dbReference>
<evidence type="ECO:0000256" key="1">
    <source>
        <dbReference type="ARBA" id="ARBA00004323"/>
    </source>
</evidence>
<keyword evidence="6" id="KW-1133">Transmembrane helix</keyword>
<keyword evidence="9" id="KW-0328">Glycosyltransferase</keyword>
<dbReference type="AlphaFoldDB" id="A0A1Y2BMB3"/>
<evidence type="ECO:0000256" key="5">
    <source>
        <dbReference type="ARBA" id="ARBA00022968"/>
    </source>
</evidence>
<evidence type="ECO:0000256" key="7">
    <source>
        <dbReference type="ARBA" id="ARBA00023034"/>
    </source>
</evidence>
<dbReference type="GO" id="GO:0000026">
    <property type="term" value="F:alpha-1,2-mannosyltransferase activity"/>
    <property type="evidence" value="ECO:0007669"/>
    <property type="project" value="TreeGrafter"/>
</dbReference>
<dbReference type="OrthoDB" id="430354at2759"/>
<keyword evidence="4" id="KW-0812">Transmembrane</keyword>